<proteinExistence type="predicted"/>
<accession>A0ACC5SNQ4</accession>
<dbReference type="Proteomes" id="UP000823773">
    <property type="component" value="Unassembled WGS sequence"/>
</dbReference>
<evidence type="ECO:0000313" key="1">
    <source>
        <dbReference type="EMBL" id="MBP1870478.1"/>
    </source>
</evidence>
<name>A0ACC5SNQ4_ENSAD</name>
<organism evidence="1 2">
    <name type="scientific">Ensifer adhaerens</name>
    <name type="common">Sinorhizobium morelense</name>
    <dbReference type="NCBI Taxonomy" id="106592"/>
    <lineage>
        <taxon>Bacteria</taxon>
        <taxon>Pseudomonadati</taxon>
        <taxon>Pseudomonadota</taxon>
        <taxon>Alphaproteobacteria</taxon>
        <taxon>Hyphomicrobiales</taxon>
        <taxon>Rhizobiaceae</taxon>
        <taxon>Sinorhizobium/Ensifer group</taxon>
        <taxon>Ensifer</taxon>
    </lineage>
</organism>
<gene>
    <name evidence="1" type="ORF">J2Z19_000175</name>
</gene>
<reference evidence="1" key="1">
    <citation type="submission" date="2021-03" db="EMBL/GenBank/DDBJ databases">
        <title>Genomic Encyclopedia of Type Strains, Phase IV (KMG-IV): sequencing the most valuable type-strain genomes for metagenomic binning, comparative biology and taxonomic classification.</title>
        <authorList>
            <person name="Goeker M."/>
        </authorList>
    </citation>
    <scope>NUCLEOTIDE SEQUENCE</scope>
    <source>
        <strain evidence="1">DSM 18131</strain>
    </source>
</reference>
<evidence type="ECO:0000313" key="2">
    <source>
        <dbReference type="Proteomes" id="UP000823773"/>
    </source>
</evidence>
<comment type="caution">
    <text evidence="1">The sequence shown here is derived from an EMBL/GenBank/DDBJ whole genome shotgun (WGS) entry which is preliminary data.</text>
</comment>
<keyword evidence="2" id="KW-1185">Reference proteome</keyword>
<sequence>MRVGKALNGLIASLGLVVVLMLVMNFRVSEFGRASNADNLTVEEWQERKRALREERHAFSRAATGCRLGMEKRIAEGRIANVDLAKLGTHFDVRLPEIPAAYCRLFVRAIIDDKISYEEFVAWADEPPLDLPERLAGRSPRT</sequence>
<dbReference type="EMBL" id="JAGGJR010000001">
    <property type="protein sequence ID" value="MBP1870478.1"/>
    <property type="molecule type" value="Genomic_DNA"/>
</dbReference>
<protein>
    <submittedName>
        <fullName evidence="1">Uncharacterized protein</fullName>
    </submittedName>
</protein>